<organism evidence="1 2">
    <name type="scientific">Dreissena polymorpha</name>
    <name type="common">Zebra mussel</name>
    <name type="synonym">Mytilus polymorpha</name>
    <dbReference type="NCBI Taxonomy" id="45954"/>
    <lineage>
        <taxon>Eukaryota</taxon>
        <taxon>Metazoa</taxon>
        <taxon>Spiralia</taxon>
        <taxon>Lophotrochozoa</taxon>
        <taxon>Mollusca</taxon>
        <taxon>Bivalvia</taxon>
        <taxon>Autobranchia</taxon>
        <taxon>Heteroconchia</taxon>
        <taxon>Euheterodonta</taxon>
        <taxon>Imparidentia</taxon>
        <taxon>Neoheterodontei</taxon>
        <taxon>Myida</taxon>
        <taxon>Dreissenoidea</taxon>
        <taxon>Dreissenidae</taxon>
        <taxon>Dreissena</taxon>
    </lineage>
</organism>
<dbReference type="EMBL" id="JAIWYP010000005">
    <property type="protein sequence ID" value="KAH3829097.1"/>
    <property type="molecule type" value="Genomic_DNA"/>
</dbReference>
<accession>A0A9D4HC78</accession>
<gene>
    <name evidence="1" type="ORF">DPMN_131085</name>
</gene>
<evidence type="ECO:0000313" key="2">
    <source>
        <dbReference type="Proteomes" id="UP000828390"/>
    </source>
</evidence>
<sequence length="51" mass="5993">MELTTNKSQHRAQTVIKGRWFEVRLSFTCLYVNPETRMNQLRPLNLSGKAK</sequence>
<dbReference type="Proteomes" id="UP000828390">
    <property type="component" value="Unassembled WGS sequence"/>
</dbReference>
<keyword evidence="2" id="KW-1185">Reference proteome</keyword>
<reference evidence="1" key="1">
    <citation type="journal article" date="2019" name="bioRxiv">
        <title>The Genome of the Zebra Mussel, Dreissena polymorpha: A Resource for Invasive Species Research.</title>
        <authorList>
            <person name="McCartney M.A."/>
            <person name="Auch B."/>
            <person name="Kono T."/>
            <person name="Mallez S."/>
            <person name="Zhang Y."/>
            <person name="Obille A."/>
            <person name="Becker A."/>
            <person name="Abrahante J.E."/>
            <person name="Garbe J."/>
            <person name="Badalamenti J.P."/>
            <person name="Herman A."/>
            <person name="Mangelson H."/>
            <person name="Liachko I."/>
            <person name="Sullivan S."/>
            <person name="Sone E.D."/>
            <person name="Koren S."/>
            <person name="Silverstein K.A.T."/>
            <person name="Beckman K.B."/>
            <person name="Gohl D.M."/>
        </authorList>
    </citation>
    <scope>NUCLEOTIDE SEQUENCE</scope>
    <source>
        <strain evidence="1">Duluth1</strain>
        <tissue evidence="1">Whole animal</tissue>
    </source>
</reference>
<name>A0A9D4HC78_DREPO</name>
<evidence type="ECO:0000313" key="1">
    <source>
        <dbReference type="EMBL" id="KAH3829097.1"/>
    </source>
</evidence>
<reference evidence="1" key="2">
    <citation type="submission" date="2020-11" db="EMBL/GenBank/DDBJ databases">
        <authorList>
            <person name="McCartney M.A."/>
            <person name="Auch B."/>
            <person name="Kono T."/>
            <person name="Mallez S."/>
            <person name="Becker A."/>
            <person name="Gohl D.M."/>
            <person name="Silverstein K.A.T."/>
            <person name="Koren S."/>
            <person name="Bechman K.B."/>
            <person name="Herman A."/>
            <person name="Abrahante J.E."/>
            <person name="Garbe J."/>
        </authorList>
    </citation>
    <scope>NUCLEOTIDE SEQUENCE</scope>
    <source>
        <strain evidence="1">Duluth1</strain>
        <tissue evidence="1">Whole animal</tissue>
    </source>
</reference>
<dbReference type="AlphaFoldDB" id="A0A9D4HC78"/>
<comment type="caution">
    <text evidence="1">The sequence shown here is derived from an EMBL/GenBank/DDBJ whole genome shotgun (WGS) entry which is preliminary data.</text>
</comment>
<proteinExistence type="predicted"/>
<protein>
    <submittedName>
        <fullName evidence="1">Uncharacterized protein</fullName>
    </submittedName>
</protein>